<protein>
    <submittedName>
        <fullName evidence="2">Uncharacterized protein</fullName>
    </submittedName>
</protein>
<name>A0A2U2DXZ6_9HYPH</name>
<evidence type="ECO:0000313" key="3">
    <source>
        <dbReference type="Proteomes" id="UP000245252"/>
    </source>
</evidence>
<proteinExistence type="predicted"/>
<keyword evidence="1" id="KW-1133">Transmembrane helix</keyword>
<evidence type="ECO:0000313" key="2">
    <source>
        <dbReference type="EMBL" id="PWE58193.1"/>
    </source>
</evidence>
<keyword evidence="3" id="KW-1185">Reference proteome</keyword>
<accession>A0A2U2DXZ6</accession>
<organism evidence="2 3">
    <name type="scientific">Metarhizobium album</name>
    <dbReference type="NCBI Taxonomy" id="2182425"/>
    <lineage>
        <taxon>Bacteria</taxon>
        <taxon>Pseudomonadati</taxon>
        <taxon>Pseudomonadota</taxon>
        <taxon>Alphaproteobacteria</taxon>
        <taxon>Hyphomicrobiales</taxon>
        <taxon>Rhizobiaceae</taxon>
        <taxon>Metarhizobium</taxon>
    </lineage>
</organism>
<evidence type="ECO:0000256" key="1">
    <source>
        <dbReference type="SAM" id="Phobius"/>
    </source>
</evidence>
<dbReference type="AlphaFoldDB" id="A0A2U2DXZ6"/>
<sequence length="70" mass="7480">MTDLKEWYRSKAVWGALIAIFASLAQFLGIELGAEDQQALADTLVTLAGALGGLLALYGRLSARNTIGKR</sequence>
<dbReference type="OrthoDB" id="7508901at2"/>
<gene>
    <name evidence="2" type="ORF">DEM27_03165</name>
</gene>
<comment type="caution">
    <text evidence="2">The sequence shown here is derived from an EMBL/GenBank/DDBJ whole genome shotgun (WGS) entry which is preliminary data.</text>
</comment>
<reference evidence="2 3" key="1">
    <citation type="submission" date="2018-05" db="EMBL/GenBank/DDBJ databases">
        <title>The draft genome of strain NS-104.</title>
        <authorList>
            <person name="Hang P."/>
            <person name="Jiang J."/>
        </authorList>
    </citation>
    <scope>NUCLEOTIDE SEQUENCE [LARGE SCALE GENOMIC DNA]</scope>
    <source>
        <strain evidence="2 3">NS-104</strain>
    </source>
</reference>
<keyword evidence="1" id="KW-0472">Membrane</keyword>
<dbReference type="RefSeq" id="WP_109456711.1">
    <property type="nucleotide sequence ID" value="NZ_QFBC01000001.1"/>
</dbReference>
<dbReference type="EMBL" id="QFBC01000001">
    <property type="protein sequence ID" value="PWE58193.1"/>
    <property type="molecule type" value="Genomic_DNA"/>
</dbReference>
<feature type="transmembrane region" description="Helical" evidence="1">
    <location>
        <begin position="40"/>
        <end position="61"/>
    </location>
</feature>
<feature type="transmembrane region" description="Helical" evidence="1">
    <location>
        <begin position="12"/>
        <end position="34"/>
    </location>
</feature>
<dbReference type="Proteomes" id="UP000245252">
    <property type="component" value="Unassembled WGS sequence"/>
</dbReference>
<keyword evidence="1" id="KW-0812">Transmembrane</keyword>